<reference evidence="1 2" key="1">
    <citation type="submission" date="2024-10" db="EMBL/GenBank/DDBJ databases">
        <authorList>
            <person name="Sang B.-I."/>
            <person name="Prabhaharan D."/>
        </authorList>
    </citation>
    <scope>NUCLEOTIDE SEQUENCE [LARGE SCALE GENOMIC DNA]</scope>
    <source>
        <strain evidence="1 2">MH</strain>
    </source>
</reference>
<organism evidence="1 2">
    <name type="scientific">Megasphaera hexanoica</name>
    <dbReference type="NCBI Taxonomy" id="1675036"/>
    <lineage>
        <taxon>Bacteria</taxon>
        <taxon>Bacillati</taxon>
        <taxon>Bacillota</taxon>
        <taxon>Negativicutes</taxon>
        <taxon>Veillonellales</taxon>
        <taxon>Veillonellaceae</taxon>
        <taxon>Megasphaera</taxon>
    </lineage>
</organism>
<gene>
    <name evidence="1" type="ORF">ACGTZG_08805</name>
</gene>
<name>A0ABW7DPJ6_9FIRM</name>
<dbReference type="EMBL" id="JBIEKR010000006">
    <property type="protein sequence ID" value="MFG6273286.1"/>
    <property type="molecule type" value="Genomic_DNA"/>
</dbReference>
<dbReference type="Proteomes" id="UP001605989">
    <property type="component" value="Unassembled WGS sequence"/>
</dbReference>
<comment type="caution">
    <text evidence="1">The sequence shown here is derived from an EMBL/GenBank/DDBJ whole genome shotgun (WGS) entry which is preliminary data.</text>
</comment>
<evidence type="ECO:0000313" key="1">
    <source>
        <dbReference type="EMBL" id="MFG6273286.1"/>
    </source>
</evidence>
<proteinExistence type="predicted"/>
<dbReference type="RefSeq" id="WP_113856241.1">
    <property type="nucleotide sequence ID" value="NZ_CP011940.1"/>
</dbReference>
<evidence type="ECO:0000313" key="2">
    <source>
        <dbReference type="Proteomes" id="UP001605989"/>
    </source>
</evidence>
<protein>
    <submittedName>
        <fullName evidence="1">Uncharacterized protein</fullName>
    </submittedName>
</protein>
<keyword evidence="2" id="KW-1185">Reference proteome</keyword>
<accession>A0ABW7DPJ6</accession>
<sequence>MPNVIDDVTAKKAMNTLIALCREQWRKEGCLTCAVKDRCIVGSKDESDFSFLEPFDIPEDTSELIQNHRRAVQMARAIMNRND</sequence>